<evidence type="ECO:0000256" key="11">
    <source>
        <dbReference type="SAM" id="Phobius"/>
    </source>
</evidence>
<accession>A0ABW2JRT1</accession>
<evidence type="ECO:0000256" key="8">
    <source>
        <dbReference type="ARBA" id="ARBA00023136"/>
    </source>
</evidence>
<evidence type="ECO:0000256" key="3">
    <source>
        <dbReference type="ARBA" id="ARBA00022475"/>
    </source>
</evidence>
<comment type="subcellular location">
    <subcellularLocation>
        <location evidence="1">Cell membrane</location>
        <topology evidence="1">Multi-pass membrane protein</topology>
    </subcellularLocation>
</comment>
<evidence type="ECO:0000256" key="2">
    <source>
        <dbReference type="ARBA" id="ARBA00022448"/>
    </source>
</evidence>
<feature type="domain" description="Cation/H+ exchanger transmembrane" evidence="12">
    <location>
        <begin position="13"/>
        <end position="448"/>
    </location>
</feature>
<proteinExistence type="predicted"/>
<evidence type="ECO:0000256" key="10">
    <source>
        <dbReference type="SAM" id="MobiDB-lite"/>
    </source>
</evidence>
<feature type="compositionally biased region" description="Basic and acidic residues" evidence="10">
    <location>
        <begin position="485"/>
        <end position="494"/>
    </location>
</feature>
<evidence type="ECO:0000256" key="7">
    <source>
        <dbReference type="ARBA" id="ARBA00023065"/>
    </source>
</evidence>
<feature type="transmembrane region" description="Helical" evidence="11">
    <location>
        <begin position="395"/>
        <end position="415"/>
    </location>
</feature>
<feature type="transmembrane region" description="Helical" evidence="11">
    <location>
        <begin position="6"/>
        <end position="21"/>
    </location>
</feature>
<keyword evidence="3" id="KW-1003">Cell membrane</keyword>
<feature type="compositionally biased region" description="Basic and acidic residues" evidence="10">
    <location>
        <begin position="503"/>
        <end position="513"/>
    </location>
</feature>
<evidence type="ECO:0000259" key="12">
    <source>
        <dbReference type="Pfam" id="PF00999"/>
    </source>
</evidence>
<comment type="caution">
    <text evidence="13">The sequence shown here is derived from an EMBL/GenBank/DDBJ whole genome shotgun (WGS) entry which is preliminary data.</text>
</comment>
<feature type="transmembrane region" description="Helical" evidence="11">
    <location>
        <begin position="300"/>
        <end position="325"/>
    </location>
</feature>
<keyword evidence="6" id="KW-0915">Sodium</keyword>
<feature type="transmembrane region" description="Helical" evidence="11">
    <location>
        <begin position="230"/>
        <end position="247"/>
    </location>
</feature>
<dbReference type="RefSeq" id="WP_381835799.1">
    <property type="nucleotide sequence ID" value="NZ_JBHTCF010000014.1"/>
</dbReference>
<dbReference type="Gene3D" id="6.10.140.1330">
    <property type="match status" value="1"/>
</dbReference>
<keyword evidence="4 11" id="KW-0812">Transmembrane</keyword>
<evidence type="ECO:0000256" key="5">
    <source>
        <dbReference type="ARBA" id="ARBA00022989"/>
    </source>
</evidence>
<dbReference type="InterPro" id="IPR006153">
    <property type="entry name" value="Cation/H_exchanger_TM"/>
</dbReference>
<dbReference type="InterPro" id="IPR018422">
    <property type="entry name" value="Cation/H_exchanger_CPA1"/>
</dbReference>
<dbReference type="Proteomes" id="UP001596523">
    <property type="component" value="Unassembled WGS sequence"/>
</dbReference>
<organism evidence="13 14">
    <name type="scientific">Streptomyces monticola</name>
    <dbReference type="NCBI Taxonomy" id="2666263"/>
    <lineage>
        <taxon>Bacteria</taxon>
        <taxon>Bacillati</taxon>
        <taxon>Actinomycetota</taxon>
        <taxon>Actinomycetes</taxon>
        <taxon>Kitasatosporales</taxon>
        <taxon>Streptomycetaceae</taxon>
        <taxon>Streptomyces</taxon>
    </lineage>
</organism>
<dbReference type="Pfam" id="PF00999">
    <property type="entry name" value="Na_H_Exchanger"/>
    <property type="match status" value="1"/>
</dbReference>
<keyword evidence="2" id="KW-0813">Transport</keyword>
<protein>
    <submittedName>
        <fullName evidence="13">Cation:proton antiporter</fullName>
    </submittedName>
</protein>
<feature type="transmembrane region" description="Helical" evidence="11">
    <location>
        <begin position="54"/>
        <end position="74"/>
    </location>
</feature>
<keyword evidence="7" id="KW-0406">Ion transport</keyword>
<keyword evidence="9" id="KW-0739">Sodium transport</keyword>
<keyword evidence="5 11" id="KW-1133">Transmembrane helix</keyword>
<evidence type="ECO:0000256" key="9">
    <source>
        <dbReference type="ARBA" id="ARBA00023201"/>
    </source>
</evidence>
<feature type="transmembrane region" description="Helical" evidence="11">
    <location>
        <begin position="26"/>
        <end position="42"/>
    </location>
</feature>
<feature type="transmembrane region" description="Helical" evidence="11">
    <location>
        <begin position="205"/>
        <end position="224"/>
    </location>
</feature>
<keyword evidence="8 11" id="KW-0472">Membrane</keyword>
<feature type="transmembrane region" description="Helical" evidence="11">
    <location>
        <begin position="427"/>
        <end position="448"/>
    </location>
</feature>
<sequence length="582" mass="61755">MELTLVAVIGVVSIVAVAVFSERLGLAAPLSLVVVGIALSFIPGVPHPEIEPEWILGGVLPPLLYSAAVNMPVVDFRRNLKPISGLAVLLVVVSTLGAGWLFHGLLPEIGWPAAFALGAVISPTDAVAATSVGRRLGLPRRLLTVLEGEGLVNDASALVLLRSAVAAIAGTFSLWGIVGEFVYAVVVAIAIGVAVGMVNVRVRGLLGDAVLNTAISFVVPFVAYLPAEELGASGVLAVVVAGVVTGHQSSRFLRATDRLAESTNWRTLAFLLESGMFLLMGLSVKTLIDQVHDSGLGAGRALVIGLLAAALVIVVRVVFVAPLVAGMRREQERAAAAKPRIEQIEARLRGTGGTEPDERLRNVTPEKKARLQRRVTKVSADVEFRLNETLGWRGGVVLAWAGMRGAITLAAAQSLPDDTPDRAQLILIAYVVATTTLLLQGLTLPAVIRSVRIPPDDPDRVRGEYVRLLGDLTQAAESVLGDPQLTDRDGKPFGERAVSQVRSESRPRRHDEGAEGPLTEEEVGSRDQYLQLRLRVLTAQSECLLAARSTGTYGSAVLNQAQTMLDVDTARLQQITDAVSDR</sequence>
<dbReference type="PANTHER" id="PTHR10110">
    <property type="entry name" value="SODIUM/HYDROGEN EXCHANGER"/>
    <property type="match status" value="1"/>
</dbReference>
<dbReference type="PANTHER" id="PTHR10110:SF86">
    <property type="entry name" value="SODIUM_HYDROGEN EXCHANGER 7"/>
    <property type="match status" value="1"/>
</dbReference>
<evidence type="ECO:0000256" key="1">
    <source>
        <dbReference type="ARBA" id="ARBA00004651"/>
    </source>
</evidence>
<evidence type="ECO:0000313" key="14">
    <source>
        <dbReference type="Proteomes" id="UP001596523"/>
    </source>
</evidence>
<feature type="region of interest" description="Disordered" evidence="10">
    <location>
        <begin position="479"/>
        <end position="523"/>
    </location>
</feature>
<keyword evidence="14" id="KW-1185">Reference proteome</keyword>
<evidence type="ECO:0000313" key="13">
    <source>
        <dbReference type="EMBL" id="MFC7308103.1"/>
    </source>
</evidence>
<feature type="transmembrane region" description="Helical" evidence="11">
    <location>
        <begin position="268"/>
        <end position="288"/>
    </location>
</feature>
<dbReference type="EMBL" id="JBHTCF010000014">
    <property type="protein sequence ID" value="MFC7308103.1"/>
    <property type="molecule type" value="Genomic_DNA"/>
</dbReference>
<gene>
    <name evidence="13" type="ORF">ACFQVC_28235</name>
</gene>
<evidence type="ECO:0000256" key="4">
    <source>
        <dbReference type="ARBA" id="ARBA00022692"/>
    </source>
</evidence>
<reference evidence="14" key="1">
    <citation type="journal article" date="2019" name="Int. J. Syst. Evol. Microbiol.">
        <title>The Global Catalogue of Microorganisms (GCM) 10K type strain sequencing project: providing services to taxonomists for standard genome sequencing and annotation.</title>
        <authorList>
            <consortium name="The Broad Institute Genomics Platform"/>
            <consortium name="The Broad Institute Genome Sequencing Center for Infectious Disease"/>
            <person name="Wu L."/>
            <person name="Ma J."/>
        </authorList>
    </citation>
    <scope>NUCLEOTIDE SEQUENCE [LARGE SCALE GENOMIC DNA]</scope>
    <source>
        <strain evidence="14">SYNS20</strain>
    </source>
</reference>
<feature type="transmembrane region" description="Helical" evidence="11">
    <location>
        <begin position="181"/>
        <end position="198"/>
    </location>
</feature>
<name>A0ABW2JRT1_9ACTN</name>
<feature type="transmembrane region" description="Helical" evidence="11">
    <location>
        <begin position="86"/>
        <end position="103"/>
    </location>
</feature>
<evidence type="ECO:0000256" key="6">
    <source>
        <dbReference type="ARBA" id="ARBA00023053"/>
    </source>
</evidence>